<proteinExistence type="inferred from homology"/>
<comment type="caution">
    <text evidence="5">Lacks conserved residue(s) required for the propagation of feature annotation.</text>
</comment>
<accession>A0A9D4EMD5</accession>
<dbReference type="Pfam" id="PF02931">
    <property type="entry name" value="Neur_chan_LBD"/>
    <property type="match status" value="1"/>
</dbReference>
<evidence type="ECO:0000313" key="8">
    <source>
        <dbReference type="EMBL" id="KAH3782590.1"/>
    </source>
</evidence>
<dbReference type="InterPro" id="IPR018000">
    <property type="entry name" value="Neurotransmitter_ion_chnl_CS"/>
</dbReference>
<evidence type="ECO:0000256" key="1">
    <source>
        <dbReference type="ARBA" id="ARBA00004141"/>
    </source>
</evidence>
<organism evidence="8 9">
    <name type="scientific">Dreissena polymorpha</name>
    <name type="common">Zebra mussel</name>
    <name type="synonym">Mytilus polymorpha</name>
    <dbReference type="NCBI Taxonomy" id="45954"/>
    <lineage>
        <taxon>Eukaryota</taxon>
        <taxon>Metazoa</taxon>
        <taxon>Spiralia</taxon>
        <taxon>Lophotrochozoa</taxon>
        <taxon>Mollusca</taxon>
        <taxon>Bivalvia</taxon>
        <taxon>Autobranchia</taxon>
        <taxon>Heteroconchia</taxon>
        <taxon>Euheterodonta</taxon>
        <taxon>Imparidentia</taxon>
        <taxon>Neoheterodontei</taxon>
        <taxon>Myida</taxon>
        <taxon>Dreissenoidea</taxon>
        <taxon>Dreissenidae</taxon>
        <taxon>Dreissena</taxon>
    </lineage>
</organism>
<dbReference type="PRINTS" id="PR00252">
    <property type="entry name" value="NRIONCHANNEL"/>
</dbReference>
<reference evidence="8" key="2">
    <citation type="submission" date="2020-11" db="EMBL/GenBank/DDBJ databases">
        <authorList>
            <person name="McCartney M.A."/>
            <person name="Auch B."/>
            <person name="Kono T."/>
            <person name="Mallez S."/>
            <person name="Becker A."/>
            <person name="Gohl D.M."/>
            <person name="Silverstein K.A.T."/>
            <person name="Koren S."/>
            <person name="Bechman K.B."/>
            <person name="Herman A."/>
            <person name="Abrahante J.E."/>
            <person name="Garbe J."/>
        </authorList>
    </citation>
    <scope>NUCLEOTIDE SEQUENCE</scope>
    <source>
        <strain evidence="8">Duluth1</strain>
        <tissue evidence="8">Whole animal</tissue>
    </source>
</reference>
<sequence>MLVVLGDDDTKNSIPVALAATGDLYWMAPLYLVSFCQIDVSKFPFDTQTCDIELSTWMLDDAVLSLQHSSEEIVLEEYTESGEFVIESTTTLKKDKLQLQYVNVKALVYRLVLRRRSTYYIVNLVLPVMLLQIPASSGEKLSFSLTMMLSLTCDDTYNVSAVLIKIKVKDIKRERERGERERRARGERGEREERERARESERSARAREKREREEEREASRERESERERGERDERARERWRARAREEENR</sequence>
<dbReference type="GO" id="GO:0005230">
    <property type="term" value="F:extracellular ligand-gated monoatomic ion channel activity"/>
    <property type="evidence" value="ECO:0007669"/>
    <property type="project" value="InterPro"/>
</dbReference>
<feature type="region of interest" description="Disordered" evidence="6">
    <location>
        <begin position="177"/>
        <end position="249"/>
    </location>
</feature>
<name>A0A9D4EMD5_DREPO</name>
<keyword evidence="9" id="KW-1185">Reference proteome</keyword>
<comment type="similarity">
    <text evidence="5">Belongs to the ligand-gated ion channel (TC 1.A.9) family.</text>
</comment>
<dbReference type="PANTHER" id="PTHR18945">
    <property type="entry name" value="NEUROTRANSMITTER GATED ION CHANNEL"/>
    <property type="match status" value="1"/>
</dbReference>
<evidence type="ECO:0000256" key="5">
    <source>
        <dbReference type="RuleBase" id="RU000687"/>
    </source>
</evidence>
<feature type="domain" description="Neurotransmitter-gated ion-channel ligand-binding" evidence="7">
    <location>
        <begin position="9"/>
        <end position="116"/>
    </location>
</feature>
<dbReference type="InterPro" id="IPR036734">
    <property type="entry name" value="Neur_chan_lig-bd_sf"/>
</dbReference>
<keyword evidence="5" id="KW-0407">Ion channel</keyword>
<dbReference type="PROSITE" id="PS00236">
    <property type="entry name" value="NEUROTR_ION_CHANNEL"/>
    <property type="match status" value="1"/>
</dbReference>
<keyword evidence="4 5" id="KW-0472">Membrane</keyword>
<keyword evidence="5" id="KW-0813">Transport</keyword>
<dbReference type="InterPro" id="IPR036719">
    <property type="entry name" value="Neuro-gated_channel_TM_sf"/>
</dbReference>
<evidence type="ECO:0000256" key="3">
    <source>
        <dbReference type="ARBA" id="ARBA00022989"/>
    </source>
</evidence>
<dbReference type="SUPFAM" id="SSF90112">
    <property type="entry name" value="Neurotransmitter-gated ion-channel transmembrane pore"/>
    <property type="match status" value="1"/>
</dbReference>
<comment type="subcellular location">
    <subcellularLocation>
        <location evidence="1">Membrane</location>
        <topology evidence="1">Multi-pass membrane protein</topology>
    </subcellularLocation>
</comment>
<dbReference type="AlphaFoldDB" id="A0A9D4EMD5"/>
<feature type="transmembrane region" description="Helical" evidence="5">
    <location>
        <begin position="117"/>
        <end position="135"/>
    </location>
</feature>
<evidence type="ECO:0000256" key="2">
    <source>
        <dbReference type="ARBA" id="ARBA00022692"/>
    </source>
</evidence>
<dbReference type="GO" id="GO:0016020">
    <property type="term" value="C:membrane"/>
    <property type="evidence" value="ECO:0007669"/>
    <property type="project" value="UniProtKB-SubCell"/>
</dbReference>
<keyword evidence="5" id="KW-0406">Ion transport</keyword>
<comment type="caution">
    <text evidence="8">The sequence shown here is derived from an EMBL/GenBank/DDBJ whole genome shotgun (WGS) entry which is preliminary data.</text>
</comment>
<evidence type="ECO:0000256" key="6">
    <source>
        <dbReference type="SAM" id="MobiDB-lite"/>
    </source>
</evidence>
<evidence type="ECO:0000256" key="4">
    <source>
        <dbReference type="ARBA" id="ARBA00023136"/>
    </source>
</evidence>
<gene>
    <name evidence="8" type="ORF">DPMN_160507</name>
</gene>
<dbReference type="GO" id="GO:0004888">
    <property type="term" value="F:transmembrane signaling receptor activity"/>
    <property type="evidence" value="ECO:0007669"/>
    <property type="project" value="InterPro"/>
</dbReference>
<evidence type="ECO:0000259" key="7">
    <source>
        <dbReference type="Pfam" id="PF02931"/>
    </source>
</evidence>
<dbReference type="SUPFAM" id="SSF63712">
    <property type="entry name" value="Nicotinic receptor ligand binding domain-like"/>
    <property type="match status" value="1"/>
</dbReference>
<dbReference type="InterPro" id="IPR006202">
    <property type="entry name" value="Neur_chan_lig-bd"/>
</dbReference>
<dbReference type="Gene3D" id="2.70.170.10">
    <property type="entry name" value="Neurotransmitter-gated ion-channel ligand-binding domain"/>
    <property type="match status" value="1"/>
</dbReference>
<dbReference type="Proteomes" id="UP000828390">
    <property type="component" value="Unassembled WGS sequence"/>
</dbReference>
<dbReference type="InterPro" id="IPR006201">
    <property type="entry name" value="Neur_channel"/>
</dbReference>
<dbReference type="EMBL" id="JAIWYP010000008">
    <property type="protein sequence ID" value="KAH3782590.1"/>
    <property type="molecule type" value="Genomic_DNA"/>
</dbReference>
<keyword evidence="3 5" id="KW-1133">Transmembrane helix</keyword>
<keyword evidence="2 5" id="KW-0812">Transmembrane</keyword>
<evidence type="ECO:0000313" key="9">
    <source>
        <dbReference type="Proteomes" id="UP000828390"/>
    </source>
</evidence>
<reference evidence="8" key="1">
    <citation type="journal article" date="2019" name="bioRxiv">
        <title>The Genome of the Zebra Mussel, Dreissena polymorpha: A Resource for Invasive Species Research.</title>
        <authorList>
            <person name="McCartney M.A."/>
            <person name="Auch B."/>
            <person name="Kono T."/>
            <person name="Mallez S."/>
            <person name="Zhang Y."/>
            <person name="Obille A."/>
            <person name="Becker A."/>
            <person name="Abrahante J.E."/>
            <person name="Garbe J."/>
            <person name="Badalamenti J.P."/>
            <person name="Herman A."/>
            <person name="Mangelson H."/>
            <person name="Liachko I."/>
            <person name="Sullivan S."/>
            <person name="Sone E.D."/>
            <person name="Koren S."/>
            <person name="Silverstein K.A.T."/>
            <person name="Beckman K.B."/>
            <person name="Gohl D.M."/>
        </authorList>
    </citation>
    <scope>NUCLEOTIDE SEQUENCE</scope>
    <source>
        <strain evidence="8">Duluth1</strain>
        <tissue evidence="8">Whole animal</tissue>
    </source>
</reference>
<protein>
    <recommendedName>
        <fullName evidence="7">Neurotransmitter-gated ion-channel ligand-binding domain-containing protein</fullName>
    </recommendedName>
</protein>